<evidence type="ECO:0000313" key="5">
    <source>
        <dbReference type="EMBL" id="NNU15738.1"/>
    </source>
</evidence>
<comment type="catalytic activity">
    <reaction evidence="4">
        <text>a ribonucleoside 5'-triphosphate + H2O = a ribonucleoside 5'-phosphate + diphosphate + H(+)</text>
        <dbReference type="Rhea" id="RHEA:23996"/>
        <dbReference type="ChEBI" id="CHEBI:15377"/>
        <dbReference type="ChEBI" id="CHEBI:15378"/>
        <dbReference type="ChEBI" id="CHEBI:33019"/>
        <dbReference type="ChEBI" id="CHEBI:58043"/>
        <dbReference type="ChEBI" id="CHEBI:61557"/>
        <dbReference type="EC" id="3.6.1.9"/>
    </reaction>
</comment>
<dbReference type="GO" id="GO:0047429">
    <property type="term" value="F:nucleoside triphosphate diphosphatase activity"/>
    <property type="evidence" value="ECO:0007669"/>
    <property type="project" value="UniProtKB-EC"/>
</dbReference>
<evidence type="ECO:0000313" key="6">
    <source>
        <dbReference type="Proteomes" id="UP000536835"/>
    </source>
</evidence>
<comment type="caution">
    <text evidence="4">Lacks conserved residue(s) required for the propagation of feature annotation.</text>
</comment>
<evidence type="ECO:0000256" key="3">
    <source>
        <dbReference type="ARBA" id="ARBA00023080"/>
    </source>
</evidence>
<dbReference type="Gene3D" id="3.90.950.10">
    <property type="match status" value="1"/>
</dbReference>
<dbReference type="InterPro" id="IPR003697">
    <property type="entry name" value="Maf-like"/>
</dbReference>
<dbReference type="GO" id="GO:0009117">
    <property type="term" value="P:nucleotide metabolic process"/>
    <property type="evidence" value="ECO:0007669"/>
    <property type="project" value="UniProtKB-KW"/>
</dbReference>
<comment type="caution">
    <text evidence="5">The sequence shown here is derived from an EMBL/GenBank/DDBJ whole genome shotgun (WGS) entry which is preliminary data.</text>
</comment>
<dbReference type="Proteomes" id="UP000536835">
    <property type="component" value="Unassembled WGS sequence"/>
</dbReference>
<dbReference type="EC" id="3.6.1.9" evidence="4"/>
<comment type="catalytic activity">
    <reaction evidence="4">
        <text>a 2'-deoxyribonucleoside 5'-triphosphate + H2O = a 2'-deoxyribonucleoside 5'-phosphate + diphosphate + H(+)</text>
        <dbReference type="Rhea" id="RHEA:44644"/>
        <dbReference type="ChEBI" id="CHEBI:15377"/>
        <dbReference type="ChEBI" id="CHEBI:15378"/>
        <dbReference type="ChEBI" id="CHEBI:33019"/>
        <dbReference type="ChEBI" id="CHEBI:61560"/>
        <dbReference type="ChEBI" id="CHEBI:65317"/>
        <dbReference type="EC" id="3.6.1.9"/>
    </reaction>
</comment>
<comment type="similarity">
    <text evidence="4">Belongs to the Maf family.</text>
</comment>
<keyword evidence="4" id="KW-0963">Cytoplasm</keyword>
<dbReference type="GO" id="GO:0005737">
    <property type="term" value="C:cytoplasm"/>
    <property type="evidence" value="ECO:0007669"/>
    <property type="project" value="UniProtKB-SubCell"/>
</dbReference>
<gene>
    <name evidence="5" type="ORF">HK107_05320</name>
</gene>
<evidence type="ECO:0000256" key="4">
    <source>
        <dbReference type="HAMAP-Rule" id="MF_00528"/>
    </source>
</evidence>
<sequence>MTPIVLASGSASRRAILTGAGIPFEVIRPTVDEEALKPGFAHLTPAELALALAEAKGLSVDAPGALVVGSDQVMEFDGRVFDKPKSREELKARLREMSGKPHYLRGGVIVARDGEVIERFSATSTLLMRTMTDAEIDAYVTAIDDDVLGTVGGYALEGVGARIFEKVEGDYFAILGLPLFPLLEIFRREGALPW</sequence>
<dbReference type="CDD" id="cd00555">
    <property type="entry name" value="Maf"/>
    <property type="match status" value="1"/>
</dbReference>
<dbReference type="RefSeq" id="WP_173197400.1">
    <property type="nucleotide sequence ID" value="NZ_JABFCX010000002.1"/>
</dbReference>
<feature type="active site" description="Proton acceptor" evidence="4">
    <location>
        <position position="71"/>
    </location>
</feature>
<dbReference type="EMBL" id="JABFCX010000002">
    <property type="protein sequence ID" value="NNU15738.1"/>
    <property type="molecule type" value="Genomic_DNA"/>
</dbReference>
<keyword evidence="3 4" id="KW-0546">Nucleotide metabolism</keyword>
<keyword evidence="6" id="KW-1185">Reference proteome</keyword>
<dbReference type="HAMAP" id="MF_00528">
    <property type="entry name" value="Maf"/>
    <property type="match status" value="1"/>
</dbReference>
<dbReference type="SUPFAM" id="SSF52972">
    <property type="entry name" value="ITPase-like"/>
    <property type="match status" value="1"/>
</dbReference>
<comment type="subcellular location">
    <subcellularLocation>
        <location evidence="4">Cytoplasm</location>
    </subcellularLocation>
</comment>
<proteinExistence type="inferred from homology"/>
<dbReference type="PANTHER" id="PTHR43213">
    <property type="entry name" value="BIFUNCTIONAL DTTP/UTP PYROPHOSPHATASE/METHYLTRANSFERASE PROTEIN-RELATED"/>
    <property type="match status" value="1"/>
</dbReference>
<organism evidence="5 6">
    <name type="scientific">Parvularcula mediterranea</name>
    <dbReference type="NCBI Taxonomy" id="2732508"/>
    <lineage>
        <taxon>Bacteria</taxon>
        <taxon>Pseudomonadati</taxon>
        <taxon>Pseudomonadota</taxon>
        <taxon>Alphaproteobacteria</taxon>
        <taxon>Parvularculales</taxon>
        <taxon>Parvularculaceae</taxon>
        <taxon>Parvularcula</taxon>
    </lineage>
</organism>
<comment type="function">
    <text evidence="4">Nucleoside triphosphate pyrophosphatase. May have a dual role in cell division arrest and in preventing the incorporation of modified nucleotides into cellular nucleic acids.</text>
</comment>
<dbReference type="InterPro" id="IPR029001">
    <property type="entry name" value="ITPase-like_fam"/>
</dbReference>
<accession>A0A7Y3RKI3</accession>
<dbReference type="PIRSF" id="PIRSF006305">
    <property type="entry name" value="Maf"/>
    <property type="match status" value="1"/>
</dbReference>
<protein>
    <recommendedName>
        <fullName evidence="4">Nucleoside triphosphate pyrophosphatase</fullName>
        <ecNumber evidence="4">3.6.1.9</ecNumber>
    </recommendedName>
    <alternativeName>
        <fullName evidence="4">Nucleotide pyrophosphatase</fullName>
        <shortName evidence="4">Nucleotide PPase</shortName>
    </alternativeName>
</protein>
<evidence type="ECO:0000256" key="2">
    <source>
        <dbReference type="ARBA" id="ARBA00022801"/>
    </source>
</evidence>
<comment type="cofactor">
    <cofactor evidence="1 4">
        <name>a divalent metal cation</name>
        <dbReference type="ChEBI" id="CHEBI:60240"/>
    </cofactor>
</comment>
<reference evidence="5 6" key="1">
    <citation type="submission" date="2020-05" db="EMBL/GenBank/DDBJ databases">
        <title>Parvularcula mediterraneae sp. nov., isolated from polypropylene straw from shallow seawater of the seashore of Laganas in Zakynthos island, Greece.</title>
        <authorList>
            <person name="Szabo I."/>
            <person name="Al-Omari J."/>
            <person name="Rado J."/>
            <person name="Szerdahelyi G.S."/>
        </authorList>
    </citation>
    <scope>NUCLEOTIDE SEQUENCE [LARGE SCALE GENOMIC DNA]</scope>
    <source>
        <strain evidence="5 6">ZS-1/3</strain>
    </source>
</reference>
<name>A0A7Y3RKI3_9PROT</name>
<dbReference type="Pfam" id="PF02545">
    <property type="entry name" value="Maf"/>
    <property type="match status" value="1"/>
</dbReference>
<keyword evidence="2 4" id="KW-0378">Hydrolase</keyword>
<dbReference type="AlphaFoldDB" id="A0A7Y3RKI3"/>
<dbReference type="PANTHER" id="PTHR43213:SF5">
    <property type="entry name" value="BIFUNCTIONAL DTTP_UTP PYROPHOSPHATASE_METHYLTRANSFERASE PROTEIN-RELATED"/>
    <property type="match status" value="1"/>
</dbReference>
<evidence type="ECO:0000256" key="1">
    <source>
        <dbReference type="ARBA" id="ARBA00001968"/>
    </source>
</evidence>